<reference evidence="2 3" key="1">
    <citation type="submission" date="2014-09" db="EMBL/GenBank/DDBJ databases">
        <title>Draft genome of Bradyrhizobium japonicum Is-34.</title>
        <authorList>
            <person name="Tsurumaru H."/>
            <person name="Yamakawa T."/>
            <person name="Hashimoto S."/>
            <person name="Okizaki K."/>
            <person name="Kanesaki Y."/>
            <person name="Yoshikawa H."/>
            <person name="Yajima S."/>
        </authorList>
    </citation>
    <scope>NUCLEOTIDE SEQUENCE [LARGE SCALE GENOMIC DNA]</scope>
    <source>
        <strain evidence="2 3">Is-34</strain>
    </source>
</reference>
<dbReference type="Pfam" id="PF12680">
    <property type="entry name" value="SnoaL_2"/>
    <property type="match status" value="1"/>
</dbReference>
<organism evidence="2 3">
    <name type="scientific">Bradyrhizobium japonicum</name>
    <dbReference type="NCBI Taxonomy" id="375"/>
    <lineage>
        <taxon>Bacteria</taxon>
        <taxon>Pseudomonadati</taxon>
        <taxon>Pseudomonadota</taxon>
        <taxon>Alphaproteobacteria</taxon>
        <taxon>Hyphomicrobiales</taxon>
        <taxon>Nitrobacteraceae</taxon>
        <taxon>Bradyrhizobium</taxon>
    </lineage>
</organism>
<dbReference type="AlphaFoldDB" id="A0A0A3Y3S7"/>
<dbReference type="Proteomes" id="UP000030377">
    <property type="component" value="Unassembled WGS sequence"/>
</dbReference>
<dbReference type="PANTHER" id="PTHR41252:SF1">
    <property type="entry name" value="BLR2505 PROTEIN"/>
    <property type="match status" value="1"/>
</dbReference>
<sequence>MSSEANVQLLKEAYRRWNDSKGGSVDFWFDSVIGPQIKFDSLPQGAPAVPFAKCYDDRAQLRGYFEGLLADWSMLHYTINEYVAHGDAVFARGSTAWTNKRTGKVAETPKVDFWRFKGGKAIEFYEYFDTALVYDAATA</sequence>
<accession>A0A0A3Y3S7</accession>
<evidence type="ECO:0000313" key="3">
    <source>
        <dbReference type="Proteomes" id="UP000030377"/>
    </source>
</evidence>
<feature type="domain" description="SnoaL-like" evidence="1">
    <location>
        <begin position="47"/>
        <end position="123"/>
    </location>
</feature>
<dbReference type="STRING" id="375.BKD09_RS19755"/>
<comment type="caution">
    <text evidence="2">The sequence shown here is derived from an EMBL/GenBank/DDBJ whole genome shotgun (WGS) entry which is preliminary data.</text>
</comment>
<dbReference type="SUPFAM" id="SSF54427">
    <property type="entry name" value="NTF2-like"/>
    <property type="match status" value="1"/>
</dbReference>
<dbReference type="PANTHER" id="PTHR41252">
    <property type="entry name" value="BLR2505 PROTEIN"/>
    <property type="match status" value="1"/>
</dbReference>
<proteinExistence type="predicted"/>
<dbReference type="RefSeq" id="WP_041954584.1">
    <property type="nucleotide sequence ID" value="NZ_JRPN01000005.1"/>
</dbReference>
<protein>
    <recommendedName>
        <fullName evidence="1">SnoaL-like domain-containing protein</fullName>
    </recommendedName>
</protein>
<gene>
    <name evidence="2" type="ORF">MA20_07825</name>
</gene>
<dbReference type="InterPro" id="IPR032710">
    <property type="entry name" value="NTF2-like_dom_sf"/>
</dbReference>
<dbReference type="InterPro" id="IPR037401">
    <property type="entry name" value="SnoaL-like"/>
</dbReference>
<evidence type="ECO:0000313" key="2">
    <source>
        <dbReference type="EMBL" id="KGT79986.1"/>
    </source>
</evidence>
<dbReference type="EMBL" id="JRPN01000005">
    <property type="protein sequence ID" value="KGT79986.1"/>
    <property type="molecule type" value="Genomic_DNA"/>
</dbReference>
<evidence type="ECO:0000259" key="1">
    <source>
        <dbReference type="Pfam" id="PF12680"/>
    </source>
</evidence>
<name>A0A0A3Y3S7_BRAJP</name>
<dbReference type="Gene3D" id="3.10.450.50">
    <property type="match status" value="1"/>
</dbReference>